<dbReference type="GO" id="GO:0047480">
    <property type="term" value="F:UDP-N-acetylmuramoyl-tripeptide-D-alanyl-D-alanine ligase activity"/>
    <property type="evidence" value="ECO:0007669"/>
    <property type="project" value="UniProtKB-EC"/>
</dbReference>
<dbReference type="Proteomes" id="UP001183202">
    <property type="component" value="Unassembled WGS sequence"/>
</dbReference>
<keyword evidence="1 10" id="KW-0963">Cytoplasm</keyword>
<evidence type="ECO:0000313" key="16">
    <source>
        <dbReference type="Proteomes" id="UP001183202"/>
    </source>
</evidence>
<keyword evidence="3 10" id="KW-0132">Cell division</keyword>
<organism evidence="15 16">
    <name type="scientific">Pseudonocardia charpentierae</name>
    <dbReference type="NCBI Taxonomy" id="3075545"/>
    <lineage>
        <taxon>Bacteria</taxon>
        <taxon>Bacillati</taxon>
        <taxon>Actinomycetota</taxon>
        <taxon>Actinomycetes</taxon>
        <taxon>Pseudonocardiales</taxon>
        <taxon>Pseudonocardiaceae</taxon>
        <taxon>Pseudonocardia</taxon>
    </lineage>
</organism>
<dbReference type="InterPro" id="IPR035911">
    <property type="entry name" value="MurE/MurF_N"/>
</dbReference>
<dbReference type="InterPro" id="IPR036615">
    <property type="entry name" value="Mur_ligase_C_dom_sf"/>
</dbReference>
<dbReference type="InterPro" id="IPR004101">
    <property type="entry name" value="Mur_ligase_C"/>
</dbReference>
<evidence type="ECO:0000256" key="2">
    <source>
        <dbReference type="ARBA" id="ARBA00022598"/>
    </source>
</evidence>
<keyword evidence="9 10" id="KW-0961">Cell wall biogenesis/degradation</keyword>
<name>A0ABU2N9G5_9PSEU</name>
<evidence type="ECO:0000256" key="6">
    <source>
        <dbReference type="ARBA" id="ARBA00022960"/>
    </source>
</evidence>
<dbReference type="InterPro" id="IPR013221">
    <property type="entry name" value="Mur_ligase_cen"/>
</dbReference>
<dbReference type="InterPro" id="IPR051046">
    <property type="entry name" value="MurCDEF_CellWall_CoF430Synth"/>
</dbReference>
<dbReference type="InterPro" id="IPR005863">
    <property type="entry name" value="UDP-N-AcMur_synth"/>
</dbReference>
<comment type="caution">
    <text evidence="15">The sequence shown here is derived from an EMBL/GenBank/DDBJ whole genome shotgun (WGS) entry which is preliminary data.</text>
</comment>
<keyword evidence="7 10" id="KW-0573">Peptidoglycan synthesis</keyword>
<evidence type="ECO:0000256" key="3">
    <source>
        <dbReference type="ARBA" id="ARBA00022618"/>
    </source>
</evidence>
<dbReference type="NCBIfam" id="TIGR01143">
    <property type="entry name" value="murF"/>
    <property type="match status" value="1"/>
</dbReference>
<dbReference type="EC" id="6.3.2.10" evidence="10 11"/>
<dbReference type="Pfam" id="PF01225">
    <property type="entry name" value="Mur_ligase"/>
    <property type="match status" value="1"/>
</dbReference>
<dbReference type="SUPFAM" id="SSF53244">
    <property type="entry name" value="MurD-like peptide ligases, peptide-binding domain"/>
    <property type="match status" value="1"/>
</dbReference>
<dbReference type="PANTHER" id="PTHR43024">
    <property type="entry name" value="UDP-N-ACETYLMURAMOYL-TRIPEPTIDE--D-ALANYL-D-ALANINE LIGASE"/>
    <property type="match status" value="1"/>
</dbReference>
<protein>
    <recommendedName>
        <fullName evidence="10 11">UDP-N-acetylmuramoyl-tripeptide--D-alanyl-D-alanine ligase</fullName>
        <ecNumber evidence="10 11">6.3.2.10</ecNumber>
    </recommendedName>
    <alternativeName>
        <fullName evidence="10">D-alanyl-D-alanine-adding enzyme</fullName>
    </alternativeName>
</protein>
<dbReference type="SUPFAM" id="SSF53623">
    <property type="entry name" value="MurD-like peptide ligases, catalytic domain"/>
    <property type="match status" value="1"/>
</dbReference>
<evidence type="ECO:0000256" key="4">
    <source>
        <dbReference type="ARBA" id="ARBA00022741"/>
    </source>
</evidence>
<dbReference type="PANTHER" id="PTHR43024:SF1">
    <property type="entry name" value="UDP-N-ACETYLMURAMOYL-TRIPEPTIDE--D-ALANYL-D-ALANINE LIGASE"/>
    <property type="match status" value="1"/>
</dbReference>
<comment type="catalytic activity">
    <reaction evidence="10 11">
        <text>D-alanyl-D-alanine + UDP-N-acetyl-alpha-D-muramoyl-L-alanyl-gamma-D-glutamyl-meso-2,6-diaminopimelate + ATP = UDP-N-acetyl-alpha-D-muramoyl-L-alanyl-gamma-D-glutamyl-meso-2,6-diaminopimeloyl-D-alanyl-D-alanine + ADP + phosphate + H(+)</text>
        <dbReference type="Rhea" id="RHEA:28374"/>
        <dbReference type="ChEBI" id="CHEBI:15378"/>
        <dbReference type="ChEBI" id="CHEBI:30616"/>
        <dbReference type="ChEBI" id="CHEBI:43474"/>
        <dbReference type="ChEBI" id="CHEBI:57822"/>
        <dbReference type="ChEBI" id="CHEBI:61386"/>
        <dbReference type="ChEBI" id="CHEBI:83905"/>
        <dbReference type="ChEBI" id="CHEBI:456216"/>
        <dbReference type="EC" id="6.3.2.10"/>
    </reaction>
</comment>
<evidence type="ECO:0000256" key="9">
    <source>
        <dbReference type="ARBA" id="ARBA00023316"/>
    </source>
</evidence>
<feature type="domain" description="Mur ligase central" evidence="14">
    <location>
        <begin position="129"/>
        <end position="315"/>
    </location>
</feature>
<feature type="domain" description="Mur ligase C-terminal" evidence="13">
    <location>
        <begin position="339"/>
        <end position="455"/>
    </location>
</feature>
<dbReference type="Gene3D" id="3.40.1390.10">
    <property type="entry name" value="MurE/MurF, N-terminal domain"/>
    <property type="match status" value="1"/>
</dbReference>
<evidence type="ECO:0000259" key="12">
    <source>
        <dbReference type="Pfam" id="PF01225"/>
    </source>
</evidence>
<dbReference type="InterPro" id="IPR036565">
    <property type="entry name" value="Mur-like_cat_sf"/>
</dbReference>
<accession>A0ABU2N9G5</accession>
<dbReference type="Pfam" id="PF08245">
    <property type="entry name" value="Mur_ligase_M"/>
    <property type="match status" value="1"/>
</dbReference>
<gene>
    <name evidence="10 15" type="primary">murF</name>
    <name evidence="15" type="ORF">RM445_13750</name>
</gene>
<dbReference type="InterPro" id="IPR000713">
    <property type="entry name" value="Mur_ligase_N"/>
</dbReference>
<evidence type="ECO:0000313" key="15">
    <source>
        <dbReference type="EMBL" id="MDT0350591.1"/>
    </source>
</evidence>
<evidence type="ECO:0000256" key="1">
    <source>
        <dbReference type="ARBA" id="ARBA00022490"/>
    </source>
</evidence>
<evidence type="ECO:0000259" key="14">
    <source>
        <dbReference type="Pfam" id="PF08245"/>
    </source>
</evidence>
<reference evidence="16" key="1">
    <citation type="submission" date="2023-07" db="EMBL/GenBank/DDBJ databases">
        <title>30 novel species of actinomycetes from the DSMZ collection.</title>
        <authorList>
            <person name="Nouioui I."/>
        </authorList>
    </citation>
    <scope>NUCLEOTIDE SEQUENCE [LARGE SCALE GENOMIC DNA]</scope>
    <source>
        <strain evidence="16">DSM 45834</strain>
    </source>
</reference>
<keyword evidence="6 10" id="KW-0133">Cell shape</keyword>
<dbReference type="Pfam" id="PF02875">
    <property type="entry name" value="Mur_ligase_C"/>
    <property type="match status" value="1"/>
</dbReference>
<dbReference type="RefSeq" id="WP_311556616.1">
    <property type="nucleotide sequence ID" value="NZ_JAVREJ010000008.1"/>
</dbReference>
<comment type="function">
    <text evidence="10 11">Involved in cell wall formation. Catalyzes the final step in the synthesis of UDP-N-acetylmuramoyl-pentapeptide, the precursor of murein.</text>
</comment>
<feature type="domain" description="Mur ligase N-terminal catalytic" evidence="12">
    <location>
        <begin position="26"/>
        <end position="111"/>
    </location>
</feature>
<feature type="binding site" evidence="10">
    <location>
        <begin position="131"/>
        <end position="137"/>
    </location>
    <ligand>
        <name>ATP</name>
        <dbReference type="ChEBI" id="CHEBI:30616"/>
    </ligand>
</feature>
<keyword evidence="16" id="KW-1185">Reference proteome</keyword>
<evidence type="ECO:0000256" key="10">
    <source>
        <dbReference type="HAMAP-Rule" id="MF_02019"/>
    </source>
</evidence>
<dbReference type="EMBL" id="JAVREJ010000008">
    <property type="protein sequence ID" value="MDT0350591.1"/>
    <property type="molecule type" value="Genomic_DNA"/>
</dbReference>
<evidence type="ECO:0000256" key="8">
    <source>
        <dbReference type="ARBA" id="ARBA00023306"/>
    </source>
</evidence>
<keyword evidence="4 10" id="KW-0547">Nucleotide-binding</keyword>
<keyword evidence="8 10" id="KW-0131">Cell cycle</keyword>
<evidence type="ECO:0000256" key="5">
    <source>
        <dbReference type="ARBA" id="ARBA00022840"/>
    </source>
</evidence>
<evidence type="ECO:0000256" key="11">
    <source>
        <dbReference type="RuleBase" id="RU004136"/>
    </source>
</evidence>
<dbReference type="Gene3D" id="3.90.190.20">
    <property type="entry name" value="Mur ligase, C-terminal domain"/>
    <property type="match status" value="1"/>
</dbReference>
<proteinExistence type="inferred from homology"/>
<dbReference type="HAMAP" id="MF_02019">
    <property type="entry name" value="MurF"/>
    <property type="match status" value="1"/>
</dbReference>
<keyword evidence="5 10" id="KW-0067">ATP-binding</keyword>
<dbReference type="SUPFAM" id="SSF63418">
    <property type="entry name" value="MurE/MurF N-terminal domain"/>
    <property type="match status" value="1"/>
</dbReference>
<comment type="pathway">
    <text evidence="10 11">Cell wall biogenesis; peptidoglycan biosynthesis.</text>
</comment>
<evidence type="ECO:0000256" key="7">
    <source>
        <dbReference type="ARBA" id="ARBA00022984"/>
    </source>
</evidence>
<evidence type="ECO:0000259" key="13">
    <source>
        <dbReference type="Pfam" id="PF02875"/>
    </source>
</evidence>
<sequence>MIEMSLAEVADVTGGRLHRATGAERVTAVEFDSRAVGPGGLFLALPGERADGHDFAAAAVAAGAVAVLAAREVDAPAVIVPPAPDDEVATGSYLAATDPDGSGAAVLAALARLAAHNVSSLPDLTVVGVTGSSGKTSTKDLLAAVLAPLGPTVAPPGSFNNELGLPWTALRADATTRHLVLELSARGAGHIAALCRIAQPRIGVVLNVGRAHLGEFGSPEAIAQAKGELVEALPAAGVAVLNVDDPAVAAMATRTRARVLTVGRSPEAQVRADDVVLDAGRARFRLVTPRGSADVGLRLVGAHHVGNALSAAAAALECGATPEGVAAALSAAGPASRWRMEVVDRPDGVTVVNDAYNANPESMRAALQALVAIAAGPPGRRTWAVLGRMGELGDTAPAAHAEVAAAAAELEVDRLVAVDAPEYGGARPVADVAEALVLLRAELEPGDVVLIKASRAAGLDRLAEALVAASDTVEREPVA</sequence>
<comment type="subcellular location">
    <subcellularLocation>
        <location evidence="10 11">Cytoplasm</location>
    </subcellularLocation>
</comment>
<dbReference type="Gene3D" id="3.40.1190.10">
    <property type="entry name" value="Mur-like, catalytic domain"/>
    <property type="match status" value="1"/>
</dbReference>
<comment type="similarity">
    <text evidence="10">Belongs to the MurCDEF family. MurF subfamily.</text>
</comment>
<keyword evidence="2 10" id="KW-0436">Ligase</keyword>